<dbReference type="AlphaFoldDB" id="A0A916XDI5"/>
<dbReference type="InterPro" id="IPR029058">
    <property type="entry name" value="AB_hydrolase_fold"/>
</dbReference>
<proteinExistence type="predicted"/>
<dbReference type="PANTHER" id="PTHR46438:SF11">
    <property type="entry name" value="LIPASE-RELATED"/>
    <property type="match status" value="1"/>
</dbReference>
<dbReference type="Gene3D" id="3.40.50.1820">
    <property type="entry name" value="alpha/beta hydrolase"/>
    <property type="match status" value="1"/>
</dbReference>
<protein>
    <submittedName>
        <fullName evidence="2">Hydrolase</fullName>
    </submittedName>
</protein>
<evidence type="ECO:0000259" key="1">
    <source>
        <dbReference type="Pfam" id="PF12697"/>
    </source>
</evidence>
<keyword evidence="2" id="KW-0378">Hydrolase</keyword>
<evidence type="ECO:0000313" key="3">
    <source>
        <dbReference type="Proteomes" id="UP000641514"/>
    </source>
</evidence>
<organism evidence="2 3">
    <name type="scientific">Hoyosella rhizosphaerae</name>
    <dbReference type="NCBI Taxonomy" id="1755582"/>
    <lineage>
        <taxon>Bacteria</taxon>
        <taxon>Bacillati</taxon>
        <taxon>Actinomycetota</taxon>
        <taxon>Actinomycetes</taxon>
        <taxon>Mycobacteriales</taxon>
        <taxon>Hoyosellaceae</taxon>
        <taxon>Hoyosella</taxon>
    </lineage>
</organism>
<dbReference type="PRINTS" id="PR00111">
    <property type="entry name" value="ABHYDROLASE"/>
</dbReference>
<evidence type="ECO:0000313" key="2">
    <source>
        <dbReference type="EMBL" id="GGC63872.1"/>
    </source>
</evidence>
<accession>A0A916XDI5</accession>
<dbReference type="SUPFAM" id="SSF53474">
    <property type="entry name" value="alpha/beta-Hydrolases"/>
    <property type="match status" value="1"/>
</dbReference>
<feature type="domain" description="AB hydrolase-1" evidence="1">
    <location>
        <begin position="14"/>
        <end position="252"/>
    </location>
</feature>
<comment type="caution">
    <text evidence="2">The sequence shown here is derived from an EMBL/GenBank/DDBJ whole genome shotgun (WGS) entry which is preliminary data.</text>
</comment>
<reference evidence="2" key="1">
    <citation type="journal article" date="2014" name="Int. J. Syst. Evol. Microbiol.">
        <title>Complete genome sequence of Corynebacterium casei LMG S-19264T (=DSM 44701T), isolated from a smear-ripened cheese.</title>
        <authorList>
            <consortium name="US DOE Joint Genome Institute (JGI-PGF)"/>
            <person name="Walter F."/>
            <person name="Albersmeier A."/>
            <person name="Kalinowski J."/>
            <person name="Ruckert C."/>
        </authorList>
    </citation>
    <scope>NUCLEOTIDE SEQUENCE</scope>
    <source>
        <strain evidence="2">CGMCC 1.15478</strain>
    </source>
</reference>
<dbReference type="PANTHER" id="PTHR46438">
    <property type="entry name" value="ALPHA/BETA-HYDROLASES SUPERFAMILY PROTEIN"/>
    <property type="match status" value="1"/>
</dbReference>
<dbReference type="EMBL" id="BMJH01000001">
    <property type="protein sequence ID" value="GGC63872.1"/>
    <property type="molecule type" value="Genomic_DNA"/>
</dbReference>
<dbReference type="GO" id="GO:0016787">
    <property type="term" value="F:hydrolase activity"/>
    <property type="evidence" value="ECO:0007669"/>
    <property type="project" value="UniProtKB-KW"/>
</dbReference>
<dbReference type="Pfam" id="PF12697">
    <property type="entry name" value="Abhydrolase_6"/>
    <property type="match status" value="1"/>
</dbReference>
<name>A0A916XDI5_9ACTN</name>
<dbReference type="RefSeq" id="WP_188672267.1">
    <property type="nucleotide sequence ID" value="NZ_BMJH01000001.1"/>
</dbReference>
<keyword evidence="3" id="KW-1185">Reference proteome</keyword>
<sequence length="261" mass="28196">MQLSYRVFGSGPTLILIHGIVHNQRAWDPVIPKLAKHRRVVTIDLPSHGESPQLPPADNVLQALADEVEEFLPFITPDGEDAHVAGNSLGGWLALELAARGAVASATALSPGGFFINELDQKRANATFLGLRAFARAAGPIGDLAMRHRISRSLALAVFFARPWRVDLADAERDMESLTTNTMIDIITDADWTLSTPVDPSLPVTVEWGAGDLILPVYQATKVRTVFPQARLIVLPWVGHVPMIDDPDEIAAILIEGSAGP</sequence>
<reference evidence="2" key="2">
    <citation type="submission" date="2020-09" db="EMBL/GenBank/DDBJ databases">
        <authorList>
            <person name="Sun Q."/>
            <person name="Zhou Y."/>
        </authorList>
    </citation>
    <scope>NUCLEOTIDE SEQUENCE</scope>
    <source>
        <strain evidence="2">CGMCC 1.15478</strain>
    </source>
</reference>
<gene>
    <name evidence="2" type="ORF">GCM10011410_15400</name>
</gene>
<dbReference type="InterPro" id="IPR000073">
    <property type="entry name" value="AB_hydrolase_1"/>
</dbReference>
<dbReference type="Proteomes" id="UP000641514">
    <property type="component" value="Unassembled WGS sequence"/>
</dbReference>